<dbReference type="SUPFAM" id="SSF48179">
    <property type="entry name" value="6-phosphogluconate dehydrogenase C-terminal domain-like"/>
    <property type="match status" value="1"/>
</dbReference>
<dbReference type="GO" id="GO:0051287">
    <property type="term" value="F:NAD binding"/>
    <property type="evidence" value="ECO:0007669"/>
    <property type="project" value="InterPro"/>
</dbReference>
<feature type="binding site" evidence="9">
    <location>
        <position position="306"/>
    </location>
    <ligand>
        <name>substrate</name>
    </ligand>
</feature>
<dbReference type="Pfam" id="PF00984">
    <property type="entry name" value="UDPG_MGDP_dh"/>
    <property type="match status" value="1"/>
</dbReference>
<evidence type="ECO:0000256" key="10">
    <source>
        <dbReference type="PIRSR" id="PIRSR500134-3"/>
    </source>
</evidence>
<evidence type="ECO:0000256" key="4">
    <source>
        <dbReference type="ARBA" id="ARBA00023002"/>
    </source>
</evidence>
<dbReference type="SUPFAM" id="SSF52413">
    <property type="entry name" value="UDP-glucose/GDP-mannose dehydrogenase C-terminal domain"/>
    <property type="match status" value="1"/>
</dbReference>
<dbReference type="InterPro" id="IPR001732">
    <property type="entry name" value="UDP-Glc/GDP-Man_DH_N"/>
</dbReference>
<dbReference type="InterPro" id="IPR014027">
    <property type="entry name" value="UDP-Glc/GDP-Man_DH_C"/>
</dbReference>
<comment type="caution">
    <text evidence="12">The sequence shown here is derived from an EMBL/GenBank/DDBJ whole genome shotgun (WGS) entry which is preliminary data.</text>
</comment>
<dbReference type="InterPro" id="IPR014026">
    <property type="entry name" value="UDP-Glc/GDP-Man_DH_dimer"/>
</dbReference>
<dbReference type="Pfam" id="PF03720">
    <property type="entry name" value="UDPG_MGDP_dh_C"/>
    <property type="match status" value="1"/>
</dbReference>
<reference evidence="12 13" key="1">
    <citation type="submission" date="2019-11" db="EMBL/GenBank/DDBJ databases">
        <title>Novel species isolated from a subtropical stream in China.</title>
        <authorList>
            <person name="Lu H."/>
        </authorList>
    </citation>
    <scope>NUCLEOTIDE SEQUENCE [LARGE SCALE GENOMIC DNA]</scope>
    <source>
        <strain evidence="12 13">FT92W</strain>
    </source>
</reference>
<dbReference type="GO" id="GO:0003979">
    <property type="term" value="F:UDP-glucose 6-dehydrogenase activity"/>
    <property type="evidence" value="ECO:0007669"/>
    <property type="project" value="UniProtKB-EC"/>
</dbReference>
<organism evidence="12 13">
    <name type="scientific">Pseudoduganella rivuli</name>
    <dbReference type="NCBI Taxonomy" id="2666085"/>
    <lineage>
        <taxon>Bacteria</taxon>
        <taxon>Pseudomonadati</taxon>
        <taxon>Pseudomonadota</taxon>
        <taxon>Betaproteobacteria</taxon>
        <taxon>Burkholderiales</taxon>
        <taxon>Oxalobacteraceae</taxon>
        <taxon>Telluria group</taxon>
        <taxon>Pseudoduganella</taxon>
    </lineage>
</organism>
<dbReference type="Gene3D" id="1.10.1040.10">
    <property type="entry name" value="N-(1-d-carboxylethyl)-l-norvaline Dehydrogenase, domain 2"/>
    <property type="match status" value="1"/>
</dbReference>
<dbReference type="PANTHER" id="PTHR43750">
    <property type="entry name" value="UDP-GLUCOSE 6-DEHYDROGENASE TUAD"/>
    <property type="match status" value="1"/>
</dbReference>
<evidence type="ECO:0000256" key="6">
    <source>
        <dbReference type="ARBA" id="ARBA00047473"/>
    </source>
</evidence>
<sequence length="388" mass="42416">MKIAIAGAGYVGLANGVLLAQHHEVVVLDLSPDKVELLNRRQSPIQDLELQDYLRTRQLNIRATLDAADAYRDADYVVIATPTDYDAITKVFDTRSVEAVIGDVIAINPGATIVIKSTVPVGYTAKIRQIFGVENLIFSPEFLREGRALHDTLHPSRIVVGERSRRAEMFAALLAEGAVQKDIPVLFTDSCEAEAIKLFANAYLALRVSYFNELDTFAASHGLDSRQIIEGVGLDTRIGAHYNNPSFGYGGYCLPKDTRQLLANYRDVPQNLIGAIVKSNETRMDFIAEDILRGKPNTVGVFGLTMKAGASNFRASAVLGVMQRLRAAGVAVLVHEPLLSQPAYLDCTVVNDVAAFKHASELIIANRNSRILDDVAAKVYTRDLFGID</sequence>
<feature type="active site" description="Nucleophile" evidence="8">
    <location>
        <position position="253"/>
    </location>
</feature>
<evidence type="ECO:0000259" key="11">
    <source>
        <dbReference type="SMART" id="SM00984"/>
    </source>
</evidence>
<dbReference type="Gene3D" id="3.40.50.720">
    <property type="entry name" value="NAD(P)-binding Rossmann-like Domain"/>
    <property type="match status" value="2"/>
</dbReference>
<evidence type="ECO:0000256" key="8">
    <source>
        <dbReference type="PIRSR" id="PIRSR500134-1"/>
    </source>
</evidence>
<dbReference type="NCBIfam" id="TIGR03026">
    <property type="entry name" value="NDP-sugDHase"/>
    <property type="match status" value="1"/>
</dbReference>
<evidence type="ECO:0000256" key="1">
    <source>
        <dbReference type="ARBA" id="ARBA00004701"/>
    </source>
</evidence>
<protein>
    <recommendedName>
        <fullName evidence="3 7">UDP-glucose 6-dehydrogenase</fullName>
        <ecNumber evidence="3 7">1.1.1.22</ecNumber>
    </recommendedName>
</protein>
<feature type="binding site" evidence="10">
    <location>
        <position position="29"/>
    </location>
    <ligand>
        <name>NAD(+)</name>
        <dbReference type="ChEBI" id="CHEBI:57540"/>
    </ligand>
</feature>
<dbReference type="SMART" id="SM00984">
    <property type="entry name" value="UDPG_MGDP_dh_C"/>
    <property type="match status" value="1"/>
</dbReference>
<dbReference type="EMBL" id="WKJJ01000003">
    <property type="protein sequence ID" value="MRV71126.1"/>
    <property type="molecule type" value="Genomic_DNA"/>
</dbReference>
<feature type="domain" description="UDP-glucose/GDP-mannose dehydrogenase C-terminal" evidence="11">
    <location>
        <begin position="300"/>
        <end position="387"/>
    </location>
</feature>
<feature type="binding site" evidence="9">
    <location>
        <position position="307"/>
    </location>
    <ligand>
        <name>substrate</name>
    </ligand>
</feature>
<comment type="similarity">
    <text evidence="2 7">Belongs to the UDP-glucose/GDP-mannose dehydrogenase family.</text>
</comment>
<evidence type="ECO:0000256" key="5">
    <source>
        <dbReference type="ARBA" id="ARBA00023027"/>
    </source>
</evidence>
<feature type="binding site" evidence="9">
    <location>
        <begin position="242"/>
        <end position="246"/>
    </location>
    <ligand>
        <name>substrate</name>
    </ligand>
</feature>
<dbReference type="AlphaFoldDB" id="A0A7X2IJS3"/>
<dbReference type="InterPro" id="IPR013328">
    <property type="entry name" value="6PGD_dom2"/>
</dbReference>
<evidence type="ECO:0000313" key="13">
    <source>
        <dbReference type="Proteomes" id="UP000446768"/>
    </source>
</evidence>
<feature type="binding site" evidence="10">
    <location>
        <position position="256"/>
    </location>
    <ligand>
        <name>NAD(+)</name>
        <dbReference type="ChEBI" id="CHEBI:57540"/>
    </ligand>
</feature>
<dbReference type="GO" id="GO:0000271">
    <property type="term" value="P:polysaccharide biosynthetic process"/>
    <property type="evidence" value="ECO:0007669"/>
    <property type="project" value="InterPro"/>
</dbReference>
<accession>A0A7X2IJS3</accession>
<name>A0A7X2IJS3_9BURK</name>
<dbReference type="PANTHER" id="PTHR43750:SF2">
    <property type="entry name" value="UDP-GLUCOSE 6-DEHYDROGENASE"/>
    <property type="match status" value="1"/>
</dbReference>
<evidence type="ECO:0000313" key="12">
    <source>
        <dbReference type="EMBL" id="MRV71126.1"/>
    </source>
</evidence>
<dbReference type="Pfam" id="PF03721">
    <property type="entry name" value="UDPG_MGDP_dh_N"/>
    <property type="match status" value="1"/>
</dbReference>
<keyword evidence="4 7" id="KW-0560">Oxidoreductase</keyword>
<comment type="catalytic activity">
    <reaction evidence="6 7">
        <text>UDP-alpha-D-glucose + 2 NAD(+) + H2O = UDP-alpha-D-glucuronate + 2 NADH + 3 H(+)</text>
        <dbReference type="Rhea" id="RHEA:23596"/>
        <dbReference type="ChEBI" id="CHEBI:15377"/>
        <dbReference type="ChEBI" id="CHEBI:15378"/>
        <dbReference type="ChEBI" id="CHEBI:57540"/>
        <dbReference type="ChEBI" id="CHEBI:57945"/>
        <dbReference type="ChEBI" id="CHEBI:58052"/>
        <dbReference type="ChEBI" id="CHEBI:58885"/>
        <dbReference type="EC" id="1.1.1.22"/>
    </reaction>
</comment>
<gene>
    <name evidence="12" type="ORF">GJ700_05260</name>
</gene>
<feature type="binding site" evidence="9">
    <location>
        <position position="250"/>
    </location>
    <ligand>
        <name>substrate</name>
    </ligand>
</feature>
<evidence type="ECO:0000256" key="2">
    <source>
        <dbReference type="ARBA" id="ARBA00006601"/>
    </source>
</evidence>
<dbReference type="InterPro" id="IPR028357">
    <property type="entry name" value="UDPglc_DH_bac"/>
</dbReference>
<feature type="binding site" evidence="10">
    <location>
        <position position="118"/>
    </location>
    <ligand>
        <name>NAD(+)</name>
        <dbReference type="ChEBI" id="CHEBI:57540"/>
    </ligand>
</feature>
<dbReference type="PIRSF" id="PIRSF000124">
    <property type="entry name" value="UDPglc_GDPman_dh"/>
    <property type="match status" value="1"/>
</dbReference>
<evidence type="ECO:0000256" key="3">
    <source>
        <dbReference type="ARBA" id="ARBA00012954"/>
    </source>
</evidence>
<evidence type="ECO:0000256" key="7">
    <source>
        <dbReference type="PIRNR" id="PIRNR000124"/>
    </source>
</evidence>
<dbReference type="PIRSF" id="PIRSF500134">
    <property type="entry name" value="UDPglc_DH_bac"/>
    <property type="match status" value="1"/>
</dbReference>
<dbReference type="RefSeq" id="WP_154371623.1">
    <property type="nucleotide sequence ID" value="NZ_WKJJ01000003.1"/>
</dbReference>
<dbReference type="EC" id="1.1.1.22" evidence="3 7"/>
<feature type="binding site" evidence="10">
    <location>
        <position position="34"/>
    </location>
    <ligand>
        <name>NAD(+)</name>
        <dbReference type="ChEBI" id="CHEBI:57540"/>
    </ligand>
</feature>
<dbReference type="GO" id="GO:0006065">
    <property type="term" value="P:UDP-glucuronate biosynthetic process"/>
    <property type="evidence" value="ECO:0007669"/>
    <property type="project" value="UniProtKB-UniPathway"/>
</dbReference>
<dbReference type="SUPFAM" id="SSF51735">
    <property type="entry name" value="NAD(P)-binding Rossmann-fold domains"/>
    <property type="match status" value="1"/>
</dbReference>
<feature type="binding site" evidence="10">
    <location>
        <position position="145"/>
    </location>
    <ligand>
        <name>NAD(+)</name>
        <dbReference type="ChEBI" id="CHEBI:57540"/>
    </ligand>
</feature>
<keyword evidence="13" id="KW-1185">Reference proteome</keyword>
<feature type="binding site" evidence="10">
    <location>
        <position position="83"/>
    </location>
    <ligand>
        <name>NAD(+)</name>
        <dbReference type="ChEBI" id="CHEBI:57540"/>
    </ligand>
</feature>
<dbReference type="UniPathway" id="UPA00038">
    <property type="reaction ID" value="UER00491"/>
</dbReference>
<dbReference type="Proteomes" id="UP000446768">
    <property type="component" value="Unassembled WGS sequence"/>
</dbReference>
<feature type="binding site" evidence="10">
    <location>
        <position position="314"/>
    </location>
    <ligand>
        <name>NAD(+)</name>
        <dbReference type="ChEBI" id="CHEBI:57540"/>
    </ligand>
</feature>
<proteinExistence type="inferred from homology"/>
<dbReference type="InterPro" id="IPR017476">
    <property type="entry name" value="UDP-Glc/GDP-Man"/>
</dbReference>
<dbReference type="InterPro" id="IPR008927">
    <property type="entry name" value="6-PGluconate_DH-like_C_sf"/>
</dbReference>
<evidence type="ECO:0000256" key="9">
    <source>
        <dbReference type="PIRSR" id="PIRSR500134-2"/>
    </source>
</evidence>
<dbReference type="InterPro" id="IPR036220">
    <property type="entry name" value="UDP-Glc/GDP-Man_DH_C_sf"/>
</dbReference>
<dbReference type="InterPro" id="IPR036291">
    <property type="entry name" value="NAD(P)-bd_dom_sf"/>
</dbReference>
<keyword evidence="5 7" id="KW-0520">NAD</keyword>
<feature type="binding site" evidence="9">
    <location>
        <begin position="142"/>
        <end position="145"/>
    </location>
    <ligand>
        <name>substrate</name>
    </ligand>
</feature>
<comment type="pathway">
    <text evidence="1">Nucleotide-sugar biosynthesis; UDP-alpha-D-glucuronate biosynthesis; UDP-alpha-D-glucuronate from UDP-alpha-D-glucose: step 1/1.</text>
</comment>
<feature type="binding site" evidence="9">
    <location>
        <position position="197"/>
    </location>
    <ligand>
        <name>substrate</name>
    </ligand>
</feature>